<proteinExistence type="predicted"/>
<dbReference type="AlphaFoldDB" id="A0A1W1XA18"/>
<dbReference type="STRING" id="1121001.SAMN02745857_00930"/>
<protein>
    <recommendedName>
        <fullName evidence="2">DUF4240 domain-containing protein</fullName>
    </recommendedName>
</protein>
<sequence length="180" mass="19705">MKHSQFWQIIAQSLAAADGDAETQLDTLRDALDALPADDILAFDRLFHFYHQRADRGLLWGAAYLIGGGCSDDGFMDFRGWLVARGQEVYEAALANPDSLADVPAVVEGDDGQIEGFLYLAGDAWLDKTDSDSETFYELVNQLPAGDDAPPPLPDDNGPEWEDDDLDALFPRLAALLEEA</sequence>
<feature type="region of interest" description="Disordered" evidence="1">
    <location>
        <begin position="143"/>
        <end position="163"/>
    </location>
</feature>
<dbReference type="OrthoDB" id="6200718at2"/>
<keyword evidence="4" id="KW-1185">Reference proteome</keyword>
<evidence type="ECO:0000259" key="2">
    <source>
        <dbReference type="Pfam" id="PF14024"/>
    </source>
</evidence>
<evidence type="ECO:0000313" key="3">
    <source>
        <dbReference type="EMBL" id="SMC20381.1"/>
    </source>
</evidence>
<reference evidence="3 4" key="1">
    <citation type="submission" date="2017-04" db="EMBL/GenBank/DDBJ databases">
        <authorList>
            <person name="Afonso C.L."/>
            <person name="Miller P.J."/>
            <person name="Scott M.A."/>
            <person name="Spackman E."/>
            <person name="Goraichik I."/>
            <person name="Dimitrov K.M."/>
            <person name="Suarez D.L."/>
            <person name="Swayne D.E."/>
        </authorList>
    </citation>
    <scope>NUCLEOTIDE SEQUENCE [LARGE SCALE GENOMIC DNA]</scope>
    <source>
        <strain evidence="3 4">DSM 23236</strain>
    </source>
</reference>
<organism evidence="3 4">
    <name type="scientific">Andreprevotia lacus DSM 23236</name>
    <dbReference type="NCBI Taxonomy" id="1121001"/>
    <lineage>
        <taxon>Bacteria</taxon>
        <taxon>Pseudomonadati</taxon>
        <taxon>Pseudomonadota</taxon>
        <taxon>Betaproteobacteria</taxon>
        <taxon>Neisseriales</taxon>
        <taxon>Chitinibacteraceae</taxon>
        <taxon>Andreprevotia</taxon>
    </lineage>
</organism>
<dbReference type="Pfam" id="PF14024">
    <property type="entry name" value="DUF4240"/>
    <property type="match status" value="1"/>
</dbReference>
<gene>
    <name evidence="3" type="ORF">SAMN02745857_00930</name>
</gene>
<dbReference type="RefSeq" id="WP_084089394.1">
    <property type="nucleotide sequence ID" value="NZ_FWXD01000004.1"/>
</dbReference>
<feature type="domain" description="DUF4240" evidence="2">
    <location>
        <begin position="1"/>
        <end position="125"/>
    </location>
</feature>
<evidence type="ECO:0000256" key="1">
    <source>
        <dbReference type="SAM" id="MobiDB-lite"/>
    </source>
</evidence>
<evidence type="ECO:0000313" key="4">
    <source>
        <dbReference type="Proteomes" id="UP000192761"/>
    </source>
</evidence>
<accession>A0A1W1XA18</accession>
<dbReference type="EMBL" id="FWXD01000004">
    <property type="protein sequence ID" value="SMC20381.1"/>
    <property type="molecule type" value="Genomic_DNA"/>
</dbReference>
<dbReference type="InterPro" id="IPR025334">
    <property type="entry name" value="DUF4240"/>
</dbReference>
<name>A0A1W1XA18_9NEIS</name>
<dbReference type="Proteomes" id="UP000192761">
    <property type="component" value="Unassembled WGS sequence"/>
</dbReference>